<accession>A0A6J4UCX9</accession>
<feature type="non-terminal residue" evidence="2">
    <location>
        <position position="1"/>
    </location>
</feature>
<organism evidence="2">
    <name type="scientific">uncultured Thermomicrobiales bacterium</name>
    <dbReference type="NCBI Taxonomy" id="1645740"/>
    <lineage>
        <taxon>Bacteria</taxon>
        <taxon>Pseudomonadati</taxon>
        <taxon>Thermomicrobiota</taxon>
        <taxon>Thermomicrobia</taxon>
        <taxon>Thermomicrobiales</taxon>
        <taxon>environmental samples</taxon>
    </lineage>
</organism>
<sequence>AGPPGGAISAEMAGTAASGRGRGAVTGCHAVPAYRPHVPTPGGAPRRRRRRETAAVV</sequence>
<proteinExistence type="predicted"/>
<feature type="compositionally biased region" description="Low complexity" evidence="1">
    <location>
        <begin position="13"/>
        <end position="27"/>
    </location>
</feature>
<feature type="non-terminal residue" evidence="2">
    <location>
        <position position="57"/>
    </location>
</feature>
<evidence type="ECO:0000313" key="2">
    <source>
        <dbReference type="EMBL" id="CAA9547328.1"/>
    </source>
</evidence>
<dbReference type="AlphaFoldDB" id="A0A6J4UCX9"/>
<name>A0A6J4UCX9_9BACT</name>
<dbReference type="EMBL" id="CADCWK010000046">
    <property type="protein sequence ID" value="CAA9547328.1"/>
    <property type="molecule type" value="Genomic_DNA"/>
</dbReference>
<evidence type="ECO:0000256" key="1">
    <source>
        <dbReference type="SAM" id="MobiDB-lite"/>
    </source>
</evidence>
<feature type="region of interest" description="Disordered" evidence="1">
    <location>
        <begin position="1"/>
        <end position="57"/>
    </location>
</feature>
<gene>
    <name evidence="2" type="ORF">AVDCRST_MAG33-580</name>
</gene>
<reference evidence="2" key="1">
    <citation type="submission" date="2020-02" db="EMBL/GenBank/DDBJ databases">
        <authorList>
            <person name="Meier V. D."/>
        </authorList>
    </citation>
    <scope>NUCLEOTIDE SEQUENCE</scope>
    <source>
        <strain evidence="2">AVDCRST_MAG33</strain>
    </source>
</reference>
<protein>
    <submittedName>
        <fullName evidence="2">Uncharacterized protein</fullName>
    </submittedName>
</protein>